<keyword evidence="1" id="KW-0175">Coiled coil</keyword>
<dbReference type="NCBIfam" id="TIGR03299">
    <property type="entry name" value="LGT_TIGR03299"/>
    <property type="match status" value="1"/>
</dbReference>
<proteinExistence type="predicted"/>
<dbReference type="Proteomes" id="UP000249547">
    <property type="component" value="Unassembled WGS sequence"/>
</dbReference>
<gene>
    <name evidence="2" type="ORF">LX64_05191</name>
</gene>
<dbReference type="InterPro" id="IPR017686">
    <property type="entry name" value="Phg/plasmid-like_prot"/>
</dbReference>
<evidence type="ECO:0000313" key="2">
    <source>
        <dbReference type="EMBL" id="RAI96969.1"/>
    </source>
</evidence>
<dbReference type="EMBL" id="QLLL01000020">
    <property type="protein sequence ID" value="RAI96969.1"/>
    <property type="molecule type" value="Genomic_DNA"/>
</dbReference>
<organism evidence="2 3">
    <name type="scientific">Chitinophaga skermanii</name>
    <dbReference type="NCBI Taxonomy" id="331697"/>
    <lineage>
        <taxon>Bacteria</taxon>
        <taxon>Pseudomonadati</taxon>
        <taxon>Bacteroidota</taxon>
        <taxon>Chitinophagia</taxon>
        <taxon>Chitinophagales</taxon>
        <taxon>Chitinophagaceae</taxon>
        <taxon>Chitinophaga</taxon>
    </lineage>
</organism>
<dbReference type="Pfam" id="PF06067">
    <property type="entry name" value="DUF932"/>
    <property type="match status" value="1"/>
</dbReference>
<dbReference type="OrthoDB" id="928838at2"/>
<dbReference type="AlphaFoldDB" id="A0A327PY55"/>
<evidence type="ECO:0000256" key="1">
    <source>
        <dbReference type="SAM" id="Coils"/>
    </source>
</evidence>
<comment type="caution">
    <text evidence="2">The sequence shown here is derived from an EMBL/GenBank/DDBJ whole genome shotgun (WGS) entry which is preliminary data.</text>
</comment>
<reference evidence="2 3" key="1">
    <citation type="submission" date="2018-06" db="EMBL/GenBank/DDBJ databases">
        <title>Genomic Encyclopedia of Archaeal and Bacterial Type Strains, Phase II (KMG-II): from individual species to whole genera.</title>
        <authorList>
            <person name="Goeker M."/>
        </authorList>
    </citation>
    <scope>NUCLEOTIDE SEQUENCE [LARGE SCALE GENOMIC DNA]</scope>
    <source>
        <strain evidence="2 3">DSM 23857</strain>
    </source>
</reference>
<dbReference type="RefSeq" id="WP_111600560.1">
    <property type="nucleotide sequence ID" value="NZ_QLLL01000020.1"/>
</dbReference>
<accession>A0A327PY55</accession>
<keyword evidence="3" id="KW-1185">Reference proteome</keyword>
<sequence>MENNTFVNGILKSAFSSLSVNNDDRREEVAELLEKFGLRWDVQKKPLHLVTGENTGFYGIVREDTNKTFAAVKKSYQPYQNSELAELVLRLSDRTGYKIHTGGMFDDGGKVFLQLSSANELQGIGANNSTVKSYYTGINSHDGSCSLKWGIANFTVCCKNSFALASKSLKNSARHTSTIKIKIEEALREIDALQKAEQNLFEKYIKLAETPVTRTSIAKIVNTVTDVDILKSTSEQKDISSYAKNRAEELLRSITKEMTAKGETLWGVFSGVTHYTTHIMPIASKKANARLASKHIGNAFKLDNEALVELVAMC</sequence>
<feature type="coiled-coil region" evidence="1">
    <location>
        <begin position="176"/>
        <end position="203"/>
    </location>
</feature>
<name>A0A327PY55_9BACT</name>
<evidence type="ECO:0000313" key="3">
    <source>
        <dbReference type="Proteomes" id="UP000249547"/>
    </source>
</evidence>
<dbReference type="InterPro" id="IPR026325">
    <property type="entry name" value="DUF932"/>
</dbReference>
<protein>
    <submittedName>
        <fullName evidence="2">Phage/plasmid-like protein (TIGR03299 family)</fullName>
    </submittedName>
</protein>